<dbReference type="Proteomes" id="UP000218327">
    <property type="component" value="Unassembled WGS sequence"/>
</dbReference>
<dbReference type="AlphaFoldDB" id="A0A2A5AFP7"/>
<comment type="caution">
    <text evidence="1">The sequence shown here is derived from an EMBL/GenBank/DDBJ whole genome shotgun (WGS) entry which is preliminary data.</text>
</comment>
<reference evidence="2" key="1">
    <citation type="submission" date="2017-08" db="EMBL/GenBank/DDBJ databases">
        <title>A dynamic microbial community with high functional redundancy inhabits the cold, oxic subseafloor aquifer.</title>
        <authorList>
            <person name="Tully B.J."/>
            <person name="Wheat C.G."/>
            <person name="Glazer B.T."/>
            <person name="Huber J.A."/>
        </authorList>
    </citation>
    <scope>NUCLEOTIDE SEQUENCE [LARGE SCALE GENOMIC DNA]</scope>
</reference>
<protein>
    <submittedName>
        <fullName evidence="1">Uncharacterized protein</fullName>
    </submittedName>
</protein>
<gene>
    <name evidence="1" type="ORF">COA96_17215</name>
</gene>
<sequence>MDMVKSQKPLKPRLVLFVGPGNSGSTSVGLKIASDENGIFVGESLQLLYRTKVYCRCGEEAIQCEHIRYLAPFFRGVGAAEKRGHLMRLLSWLKMRNVVCANKDLALHCHRLASLSSMPVVDSSKDFVLAIVACSLSKNGHFDLRIEFPRRRMSEYLSSCRKRFPNSKDILFAFRYCRLTIYGYLAYFFAKLNNIETVRYRVESLDDGLRIGENNTIKNYQLIALSDSHYISGSVRLSQLLASGN</sequence>
<organism evidence="1 2">
    <name type="scientific">SAR86 cluster bacterium</name>
    <dbReference type="NCBI Taxonomy" id="2030880"/>
    <lineage>
        <taxon>Bacteria</taxon>
        <taxon>Pseudomonadati</taxon>
        <taxon>Pseudomonadota</taxon>
        <taxon>Gammaproteobacteria</taxon>
        <taxon>SAR86 cluster</taxon>
    </lineage>
</organism>
<name>A0A2A5AFP7_9GAMM</name>
<accession>A0A2A5AFP7</accession>
<dbReference type="EMBL" id="NVVJ01000102">
    <property type="protein sequence ID" value="PCJ18114.1"/>
    <property type="molecule type" value="Genomic_DNA"/>
</dbReference>
<proteinExistence type="predicted"/>
<evidence type="ECO:0000313" key="1">
    <source>
        <dbReference type="EMBL" id="PCJ18114.1"/>
    </source>
</evidence>
<evidence type="ECO:0000313" key="2">
    <source>
        <dbReference type="Proteomes" id="UP000218327"/>
    </source>
</evidence>